<dbReference type="EMBL" id="DSGB01000006">
    <property type="protein sequence ID" value="HER96914.1"/>
    <property type="molecule type" value="Genomic_DNA"/>
</dbReference>
<dbReference type="InterPro" id="IPR047262">
    <property type="entry name" value="PRX-like1"/>
</dbReference>
<proteinExistence type="predicted"/>
<gene>
    <name evidence="2" type="ORF">ENO59_10470</name>
</gene>
<protein>
    <submittedName>
        <fullName evidence="2">Thioredoxin family protein</fullName>
    </submittedName>
</protein>
<feature type="domain" description="Thioredoxin" evidence="1">
    <location>
        <begin position="27"/>
        <end position="183"/>
    </location>
</feature>
<dbReference type="InterPro" id="IPR036249">
    <property type="entry name" value="Thioredoxin-like_sf"/>
</dbReference>
<dbReference type="PANTHER" id="PTHR43640:SF1">
    <property type="entry name" value="THIOREDOXIN-DEPENDENT PEROXIREDOXIN"/>
    <property type="match status" value="1"/>
</dbReference>
<dbReference type="Pfam" id="PF08534">
    <property type="entry name" value="Redoxin"/>
    <property type="match status" value="1"/>
</dbReference>
<sequence>MKRKPFWLGVAGLLGLALTVSGPEKELEIGSKAPLIDLKMRDVSGQMLSLRDVAGKNGLLVIFSCNTCPWVKAWEDRYLIVAQKAKELGIGMIAVNPNEAYRNRGDGFEDMQQQAKEKGYTFPYVLDEGSRLADAFGATRTPHVFLFNKDLVLVYRGAIDDNARNPEAVQQPYLLNAMEAMAAGKPIPVATTRSIGCTIKRVEKS</sequence>
<dbReference type="GO" id="GO:0016491">
    <property type="term" value="F:oxidoreductase activity"/>
    <property type="evidence" value="ECO:0007669"/>
    <property type="project" value="InterPro"/>
</dbReference>
<dbReference type="AlphaFoldDB" id="A0A7V2B258"/>
<comment type="caution">
    <text evidence="2">The sequence shown here is derived from an EMBL/GenBank/DDBJ whole genome shotgun (WGS) entry which is preliminary data.</text>
</comment>
<dbReference type="PROSITE" id="PS51352">
    <property type="entry name" value="THIOREDOXIN_2"/>
    <property type="match status" value="1"/>
</dbReference>
<reference evidence="2" key="1">
    <citation type="journal article" date="2020" name="mSystems">
        <title>Genome- and Community-Level Interaction Insights into Carbon Utilization and Element Cycling Functions of Hydrothermarchaeota in Hydrothermal Sediment.</title>
        <authorList>
            <person name="Zhou Z."/>
            <person name="Liu Y."/>
            <person name="Xu W."/>
            <person name="Pan J."/>
            <person name="Luo Z.H."/>
            <person name="Li M."/>
        </authorList>
    </citation>
    <scope>NUCLEOTIDE SEQUENCE [LARGE SCALE GENOMIC DNA]</scope>
    <source>
        <strain evidence="2">SpSt-143</strain>
    </source>
</reference>
<organism evidence="2">
    <name type="scientific">Rhodothermus marinus</name>
    <name type="common">Rhodothermus obamensis</name>
    <dbReference type="NCBI Taxonomy" id="29549"/>
    <lineage>
        <taxon>Bacteria</taxon>
        <taxon>Pseudomonadati</taxon>
        <taxon>Rhodothermota</taxon>
        <taxon>Rhodothermia</taxon>
        <taxon>Rhodothermales</taxon>
        <taxon>Rhodothermaceae</taxon>
        <taxon>Rhodothermus</taxon>
    </lineage>
</organism>
<dbReference type="PANTHER" id="PTHR43640">
    <property type="entry name" value="OS07G0260300 PROTEIN"/>
    <property type="match status" value="1"/>
</dbReference>
<dbReference type="Gene3D" id="3.40.30.10">
    <property type="entry name" value="Glutaredoxin"/>
    <property type="match status" value="1"/>
</dbReference>
<evidence type="ECO:0000313" key="2">
    <source>
        <dbReference type="EMBL" id="HER96914.1"/>
    </source>
</evidence>
<dbReference type="CDD" id="cd02969">
    <property type="entry name" value="PRX_like1"/>
    <property type="match status" value="1"/>
</dbReference>
<accession>A0A7V2B258</accession>
<evidence type="ECO:0000259" key="1">
    <source>
        <dbReference type="PROSITE" id="PS51352"/>
    </source>
</evidence>
<name>A0A7V2B258_RHOMR</name>
<dbReference type="SUPFAM" id="SSF52833">
    <property type="entry name" value="Thioredoxin-like"/>
    <property type="match status" value="1"/>
</dbReference>
<dbReference type="InterPro" id="IPR013740">
    <property type="entry name" value="Redoxin"/>
</dbReference>
<dbReference type="InterPro" id="IPR013766">
    <property type="entry name" value="Thioredoxin_domain"/>
</dbReference>